<feature type="domain" description="Reverse transcriptase zinc-binding" evidence="1">
    <location>
        <begin position="2"/>
        <end position="57"/>
    </location>
</feature>
<protein>
    <recommendedName>
        <fullName evidence="1">Reverse transcriptase zinc-binding domain-containing protein</fullName>
    </recommendedName>
</protein>
<name>A0A7C8ZN81_OPUST</name>
<sequence>MPKIKIFLSQMCHNVLSVRGTLFRRGCQLDPQCPLCRTDIESTEHLFQDCPQIQTVWTLAHQHRWNPPPKQLLLILVLGLPSWRLYSPIVKEKHFNVLLSCSGAFGK</sequence>
<dbReference type="InterPro" id="IPR026960">
    <property type="entry name" value="RVT-Znf"/>
</dbReference>
<accession>A0A7C8ZN81</accession>
<proteinExistence type="predicted"/>
<dbReference type="EMBL" id="GISG01150013">
    <property type="protein sequence ID" value="MBA4647314.1"/>
    <property type="molecule type" value="Transcribed_RNA"/>
</dbReference>
<reference evidence="2" key="1">
    <citation type="journal article" date="2013" name="J. Plant Res.">
        <title>Effect of fungi and light on seed germination of three Opuntia species from semiarid lands of central Mexico.</title>
        <authorList>
            <person name="Delgado-Sanchez P."/>
            <person name="Jimenez-Bremont J.F."/>
            <person name="Guerrero-Gonzalez Mde L."/>
            <person name="Flores J."/>
        </authorList>
    </citation>
    <scope>NUCLEOTIDE SEQUENCE</scope>
    <source>
        <tissue evidence="2">Cladode</tissue>
    </source>
</reference>
<dbReference type="Pfam" id="PF13966">
    <property type="entry name" value="zf-RVT"/>
    <property type="match status" value="1"/>
</dbReference>
<organism evidence="2">
    <name type="scientific">Opuntia streptacantha</name>
    <name type="common">Prickly pear cactus</name>
    <name type="synonym">Opuntia cardona</name>
    <dbReference type="NCBI Taxonomy" id="393608"/>
    <lineage>
        <taxon>Eukaryota</taxon>
        <taxon>Viridiplantae</taxon>
        <taxon>Streptophyta</taxon>
        <taxon>Embryophyta</taxon>
        <taxon>Tracheophyta</taxon>
        <taxon>Spermatophyta</taxon>
        <taxon>Magnoliopsida</taxon>
        <taxon>eudicotyledons</taxon>
        <taxon>Gunneridae</taxon>
        <taxon>Pentapetalae</taxon>
        <taxon>Caryophyllales</taxon>
        <taxon>Cactineae</taxon>
        <taxon>Cactaceae</taxon>
        <taxon>Opuntioideae</taxon>
        <taxon>Opuntia</taxon>
    </lineage>
</organism>
<dbReference type="AlphaFoldDB" id="A0A7C8ZN81"/>
<evidence type="ECO:0000313" key="2">
    <source>
        <dbReference type="EMBL" id="MBA4647314.1"/>
    </source>
</evidence>
<reference evidence="2" key="2">
    <citation type="submission" date="2020-07" db="EMBL/GenBank/DDBJ databases">
        <authorList>
            <person name="Vera ALvarez R."/>
            <person name="Arias-Moreno D.M."/>
            <person name="Jimenez-Jacinto V."/>
            <person name="Jimenez-Bremont J.F."/>
            <person name="Swaminathan K."/>
            <person name="Moose S.P."/>
            <person name="Guerrero-Gonzalez M.L."/>
            <person name="Marino-Ramirez L."/>
            <person name="Landsman D."/>
            <person name="Rodriguez-Kessler M."/>
            <person name="Delgado-Sanchez P."/>
        </authorList>
    </citation>
    <scope>NUCLEOTIDE SEQUENCE</scope>
    <source>
        <tissue evidence="2">Cladode</tissue>
    </source>
</reference>
<evidence type="ECO:0000259" key="1">
    <source>
        <dbReference type="Pfam" id="PF13966"/>
    </source>
</evidence>
<dbReference type="EMBL" id="GISG01150014">
    <property type="protein sequence ID" value="MBA4647315.1"/>
    <property type="molecule type" value="Transcribed_RNA"/>
</dbReference>